<proteinExistence type="predicted"/>
<accession>A0A7J8UF07</accession>
<dbReference type="Proteomes" id="UP000593573">
    <property type="component" value="Unassembled WGS sequence"/>
</dbReference>
<evidence type="ECO:0000256" key="1">
    <source>
        <dbReference type="SAM" id="Phobius"/>
    </source>
</evidence>
<reference evidence="2 3" key="1">
    <citation type="journal article" date="2019" name="Genome Biol. Evol.">
        <title>Insights into the evolution of the New World diploid cottons (Gossypium, subgenus Houzingenia) based on genome sequencing.</title>
        <authorList>
            <person name="Grover C.E."/>
            <person name="Arick M.A. 2nd"/>
            <person name="Thrash A."/>
            <person name="Conover J.L."/>
            <person name="Sanders W.S."/>
            <person name="Peterson D.G."/>
            <person name="Frelichowski J.E."/>
            <person name="Scheffler J.A."/>
            <person name="Scheffler B.E."/>
            <person name="Wendel J.F."/>
        </authorList>
    </citation>
    <scope>NUCLEOTIDE SEQUENCE [LARGE SCALE GENOMIC DNA]</scope>
    <source>
        <strain evidence="2">57</strain>
        <tissue evidence="2">Leaf</tissue>
    </source>
</reference>
<comment type="caution">
    <text evidence="2">The sequence shown here is derived from an EMBL/GenBank/DDBJ whole genome shotgun (WGS) entry which is preliminary data.</text>
</comment>
<organism evidence="2 3">
    <name type="scientific">Gossypium klotzschianum</name>
    <dbReference type="NCBI Taxonomy" id="34286"/>
    <lineage>
        <taxon>Eukaryota</taxon>
        <taxon>Viridiplantae</taxon>
        <taxon>Streptophyta</taxon>
        <taxon>Embryophyta</taxon>
        <taxon>Tracheophyta</taxon>
        <taxon>Spermatophyta</taxon>
        <taxon>Magnoliopsida</taxon>
        <taxon>eudicotyledons</taxon>
        <taxon>Gunneridae</taxon>
        <taxon>Pentapetalae</taxon>
        <taxon>rosids</taxon>
        <taxon>malvids</taxon>
        <taxon>Malvales</taxon>
        <taxon>Malvaceae</taxon>
        <taxon>Malvoideae</taxon>
        <taxon>Gossypium</taxon>
    </lineage>
</organism>
<keyword evidence="3" id="KW-1185">Reference proteome</keyword>
<feature type="transmembrane region" description="Helical" evidence="1">
    <location>
        <begin position="20"/>
        <end position="39"/>
    </location>
</feature>
<gene>
    <name evidence="2" type="ORF">Goklo_016680</name>
</gene>
<evidence type="ECO:0000313" key="3">
    <source>
        <dbReference type="Proteomes" id="UP000593573"/>
    </source>
</evidence>
<dbReference type="OrthoDB" id="7042322at2759"/>
<keyword evidence="1" id="KW-1133">Transmembrane helix</keyword>
<keyword evidence="1" id="KW-0812">Transmembrane</keyword>
<dbReference type="EMBL" id="JABFAB010000005">
    <property type="protein sequence ID" value="MBA0649072.1"/>
    <property type="molecule type" value="Genomic_DNA"/>
</dbReference>
<protein>
    <submittedName>
        <fullName evidence="2">Uncharacterized protein</fullName>
    </submittedName>
</protein>
<sequence length="71" mass="8271">MATPLIFQASRLPLQLKMPLLMLYVRLSIIVMRLLLVFFRQEGQLQITSTVTFLASYHRMMFISQVGVIKQ</sequence>
<evidence type="ECO:0000313" key="2">
    <source>
        <dbReference type="EMBL" id="MBA0649072.1"/>
    </source>
</evidence>
<dbReference type="AlphaFoldDB" id="A0A7J8UF07"/>
<keyword evidence="1" id="KW-0472">Membrane</keyword>
<name>A0A7J8UF07_9ROSI</name>